<protein>
    <submittedName>
        <fullName evidence="2">Uncharacterized protein</fullName>
    </submittedName>
</protein>
<accession>A0ABN9BVA6</accession>
<feature type="compositionally biased region" description="Basic and acidic residues" evidence="1">
    <location>
        <begin position="1"/>
        <end position="27"/>
    </location>
</feature>
<comment type="caution">
    <text evidence="2">The sequence shown here is derived from an EMBL/GenBank/DDBJ whole genome shotgun (WGS) entry which is preliminary data.</text>
</comment>
<dbReference type="EMBL" id="CATNWA010006217">
    <property type="protein sequence ID" value="CAI9551660.1"/>
    <property type="molecule type" value="Genomic_DNA"/>
</dbReference>
<organism evidence="2 3">
    <name type="scientific">Staurois parvus</name>
    <dbReference type="NCBI Taxonomy" id="386267"/>
    <lineage>
        <taxon>Eukaryota</taxon>
        <taxon>Metazoa</taxon>
        <taxon>Chordata</taxon>
        <taxon>Craniata</taxon>
        <taxon>Vertebrata</taxon>
        <taxon>Euteleostomi</taxon>
        <taxon>Amphibia</taxon>
        <taxon>Batrachia</taxon>
        <taxon>Anura</taxon>
        <taxon>Neobatrachia</taxon>
        <taxon>Ranoidea</taxon>
        <taxon>Ranidae</taxon>
        <taxon>Staurois</taxon>
    </lineage>
</organism>
<evidence type="ECO:0000313" key="2">
    <source>
        <dbReference type="EMBL" id="CAI9551660.1"/>
    </source>
</evidence>
<keyword evidence="3" id="KW-1185">Reference proteome</keyword>
<name>A0ABN9BVA6_9NEOB</name>
<gene>
    <name evidence="2" type="ORF">SPARVUS_LOCUS3774097</name>
</gene>
<feature type="region of interest" description="Disordered" evidence="1">
    <location>
        <begin position="1"/>
        <end position="50"/>
    </location>
</feature>
<dbReference type="Proteomes" id="UP001162483">
    <property type="component" value="Unassembled WGS sequence"/>
</dbReference>
<proteinExistence type="predicted"/>
<sequence length="50" mass="5822">MESKNQQDSAHSENQQRDQMWRIECRRVRSLVPPPSSSSQITPSHKISPF</sequence>
<feature type="compositionally biased region" description="Polar residues" evidence="1">
    <location>
        <begin position="40"/>
        <end position="50"/>
    </location>
</feature>
<reference evidence="2" key="1">
    <citation type="submission" date="2023-05" db="EMBL/GenBank/DDBJ databases">
        <authorList>
            <person name="Stuckert A."/>
        </authorList>
    </citation>
    <scope>NUCLEOTIDE SEQUENCE</scope>
</reference>
<evidence type="ECO:0000313" key="3">
    <source>
        <dbReference type="Proteomes" id="UP001162483"/>
    </source>
</evidence>
<evidence type="ECO:0000256" key="1">
    <source>
        <dbReference type="SAM" id="MobiDB-lite"/>
    </source>
</evidence>